<dbReference type="Proteomes" id="UP001597533">
    <property type="component" value="Unassembled WGS sequence"/>
</dbReference>
<dbReference type="SUPFAM" id="SSF81296">
    <property type="entry name" value="E set domains"/>
    <property type="match status" value="1"/>
</dbReference>
<dbReference type="InterPro" id="IPR036179">
    <property type="entry name" value="Ig-like_dom_sf"/>
</dbReference>
<dbReference type="Gene3D" id="2.60.40.10">
    <property type="entry name" value="Immunoglobulins"/>
    <property type="match status" value="1"/>
</dbReference>
<dbReference type="SUPFAM" id="SSF48726">
    <property type="entry name" value="Immunoglobulin"/>
    <property type="match status" value="1"/>
</dbReference>
<comment type="caution">
    <text evidence="3">The sequence shown here is derived from an EMBL/GenBank/DDBJ whole genome shotgun (WGS) entry which is preliminary data.</text>
</comment>
<feature type="signal peptide" evidence="1">
    <location>
        <begin position="1"/>
        <end position="22"/>
    </location>
</feature>
<organism evidence="3 4">
    <name type="scientific">Lacinutrix iliipiscaria</name>
    <dbReference type="NCBI Taxonomy" id="1230532"/>
    <lineage>
        <taxon>Bacteria</taxon>
        <taxon>Pseudomonadati</taxon>
        <taxon>Bacteroidota</taxon>
        <taxon>Flavobacteriia</taxon>
        <taxon>Flavobacteriales</taxon>
        <taxon>Flavobacteriaceae</taxon>
        <taxon>Lacinutrix</taxon>
    </lineage>
</organism>
<name>A0ABW5WQH9_9FLAO</name>
<dbReference type="EMBL" id="JBHUOV010000007">
    <property type="protein sequence ID" value="MFD2824219.1"/>
    <property type="molecule type" value="Genomic_DNA"/>
</dbReference>
<evidence type="ECO:0000313" key="3">
    <source>
        <dbReference type="EMBL" id="MFD2824219.1"/>
    </source>
</evidence>
<dbReference type="SMART" id="SM00429">
    <property type="entry name" value="IPT"/>
    <property type="match status" value="1"/>
</dbReference>
<evidence type="ECO:0000256" key="1">
    <source>
        <dbReference type="SAM" id="SignalP"/>
    </source>
</evidence>
<dbReference type="Pfam" id="PF01833">
    <property type="entry name" value="TIG"/>
    <property type="match status" value="1"/>
</dbReference>
<dbReference type="InterPro" id="IPR013783">
    <property type="entry name" value="Ig-like_fold"/>
</dbReference>
<evidence type="ECO:0000259" key="2">
    <source>
        <dbReference type="SMART" id="SM00429"/>
    </source>
</evidence>
<dbReference type="InterPro" id="IPR014756">
    <property type="entry name" value="Ig_E-set"/>
</dbReference>
<dbReference type="Pfam" id="PF13585">
    <property type="entry name" value="CHU_C"/>
    <property type="match status" value="1"/>
</dbReference>
<keyword evidence="1" id="KW-0732">Signal</keyword>
<dbReference type="InterPro" id="IPR026341">
    <property type="entry name" value="T9SS_type_B"/>
</dbReference>
<accession>A0ABW5WQH9</accession>
<proteinExistence type="predicted"/>
<feature type="domain" description="IPT/TIG" evidence="2">
    <location>
        <begin position="38"/>
        <end position="118"/>
    </location>
</feature>
<reference evidence="4" key="1">
    <citation type="journal article" date="2019" name="Int. J. Syst. Evol. Microbiol.">
        <title>The Global Catalogue of Microorganisms (GCM) 10K type strain sequencing project: providing services to taxonomists for standard genome sequencing and annotation.</title>
        <authorList>
            <consortium name="The Broad Institute Genomics Platform"/>
            <consortium name="The Broad Institute Genome Sequencing Center for Infectious Disease"/>
            <person name="Wu L."/>
            <person name="Ma J."/>
        </authorList>
    </citation>
    <scope>NUCLEOTIDE SEQUENCE [LARGE SCALE GENOMIC DNA]</scope>
    <source>
        <strain evidence="4">KCTC 32141</strain>
    </source>
</reference>
<dbReference type="NCBIfam" id="TIGR04131">
    <property type="entry name" value="Bac_Flav_CTERM"/>
    <property type="match status" value="1"/>
</dbReference>
<sequence length="1197" mass="126811">MKYSILLFSCICSLVFTNVGHAINHITHTNKLHNICPAPVLTSFSPLSGPENTLITINGSNFNDSATVLFDGVAATFTIISDNEITAYVPSGLAATANISITSSGGCTGNASSDFSLITSECETSDVYISELYDAFAGSSGIIELYNPSTTTITFSGLYELQRFRNIGDAAPSATLILPNSIGPMQTYIVKIGDPIACGLTEDAVLGVGINDNDEIKLFKSGVLIDVAQAPNERGYTVIRNPDAVSPNDTFVISDWLIDSDENCSNLGMHTADPIPPSPNITHPSSLSICENGNAIFTVSVDSGAYTYQWKVLNAAGVWVNVVNDATYSGATTDTLTISNAPASFDANQYYCEMTSVTCDLVSNTVQLLVSDPPVDTLSNQTVCANYTLPALADGNYFTGTNGTGTPLNAGDIISTTQTIYIFNEIGTPPDTCSNESSFTVTVSGTPPVDTLSNQTVCTNYTLPALSDGNYFTGTNGTGIPLNAGDIISTTQTIYIFNEIGTPPDTCSNESSFTVTVSGTPPVDTLSNQTVCANYTLPALTDGNYFTGTNGTGTPLNAGDIISTTQTIYIFNEIGTPPDTCSNESSFTVTVSGTPPVDTLSNQTVCTNYTLPALSDGNYFTGTNGTGIPLNAGDIISTTQTIYIFNEIGTPPDTCSNESSFTVTVSGTPPVDTLSNQTVCANYTLPALTDGNYFTGTNGTGTPLNAGDIISTTQTIYIFNEIGTPPDTCSNESSFTVTVSGTPPVDTLSNQTVCANYTLPALTDGNYFTGTNGTGTPLNAGDVISTTQTIYIFNEIGTPPDTCSNESSFTVTVSGTPPVDTLSNQTVCANYTLPALTDGNYFTGTNGTGTPLNAGDIISTTQTIYIFNEIGTPPDTCSNESNFTVTVSGTPPVDTLSNQTVCANYTLPALADGNYFTGTNGTGTPLNAGDIISTTQTIYIFNEIGTPPDTCSNESSFTVTVSGTPPVDTLSNQTVCANYTLPALTDGNYFTGTNGTGTPLNAGDIISTTQTIYIFNEIGTPPDTCSNESSFDITIYSVIDFTLTDSNLEIVNQTLTVVMTDTSIDYEYALDDSTFQTSPIFSNISNGSHTLYVQDSNGCIVKSITFQIDGVEEINIPLFFTPNGDTIKDHWQITDNQNTIKDIYIFNRYGKLLKQVSPVEKSWDGTYRGKMMDSNDYWYLITLHSGKQLRGHFTLKR</sequence>
<feature type="chain" id="PRO_5045773124" evidence="1">
    <location>
        <begin position="23"/>
        <end position="1197"/>
    </location>
</feature>
<dbReference type="InterPro" id="IPR002909">
    <property type="entry name" value="IPT_dom"/>
</dbReference>
<protein>
    <submittedName>
        <fullName evidence="3">T9SS type B sorting domain-containing protein</fullName>
    </submittedName>
</protein>
<keyword evidence="4" id="KW-1185">Reference proteome</keyword>
<evidence type="ECO:0000313" key="4">
    <source>
        <dbReference type="Proteomes" id="UP001597533"/>
    </source>
</evidence>
<dbReference type="RefSeq" id="WP_183488561.1">
    <property type="nucleotide sequence ID" value="NZ_JBHUOV010000007.1"/>
</dbReference>
<gene>
    <name evidence="3" type="ORF">ACFS5M_11110</name>
</gene>